<dbReference type="SUPFAM" id="SSF53383">
    <property type="entry name" value="PLP-dependent transferases"/>
    <property type="match status" value="1"/>
</dbReference>
<dbReference type="EC" id="2.8.1.7" evidence="3"/>
<keyword evidence="7" id="KW-0408">Iron</keyword>
<proteinExistence type="inferred from homology"/>
<dbReference type="Gene3D" id="1.10.260.50">
    <property type="match status" value="1"/>
</dbReference>
<dbReference type="InterPro" id="IPR015424">
    <property type="entry name" value="PyrdxlP-dep_Trfase"/>
</dbReference>
<dbReference type="PANTHER" id="PTHR11601:SF34">
    <property type="entry name" value="CYSTEINE DESULFURASE"/>
    <property type="match status" value="1"/>
</dbReference>
<feature type="domain" description="Aminotransferase class V" evidence="11">
    <location>
        <begin position="9"/>
        <end position="374"/>
    </location>
</feature>
<evidence type="ECO:0000313" key="12">
    <source>
        <dbReference type="EMBL" id="MBO2990707.1"/>
    </source>
</evidence>
<dbReference type="InterPro" id="IPR015422">
    <property type="entry name" value="PyrdxlP-dep_Trfase_small"/>
</dbReference>
<evidence type="ECO:0000256" key="8">
    <source>
        <dbReference type="ARBA" id="ARBA00023014"/>
    </source>
</evidence>
<dbReference type="InterPro" id="IPR016454">
    <property type="entry name" value="Cysteine_dSase"/>
</dbReference>
<dbReference type="PANTHER" id="PTHR11601">
    <property type="entry name" value="CYSTEINE DESULFURYLASE FAMILY MEMBER"/>
    <property type="match status" value="1"/>
</dbReference>
<reference evidence="12" key="1">
    <citation type="submission" date="2021-03" db="EMBL/GenBank/DDBJ databases">
        <title>Leucobacter chromiisoli sp. nov., isolated from chromium-containing soil of chemical plant.</title>
        <authorList>
            <person name="Xu Z."/>
        </authorList>
    </citation>
    <scope>NUCLEOTIDE SEQUENCE</scope>
    <source>
        <strain evidence="12">K 70/01</strain>
    </source>
</reference>
<evidence type="ECO:0000256" key="2">
    <source>
        <dbReference type="ARBA" id="ARBA00006490"/>
    </source>
</evidence>
<dbReference type="AlphaFoldDB" id="A0A939QEL9"/>
<dbReference type="RefSeq" id="WP_208239911.1">
    <property type="nucleotide sequence ID" value="NZ_BAAAQU010000002.1"/>
</dbReference>
<evidence type="ECO:0000256" key="3">
    <source>
        <dbReference type="ARBA" id="ARBA00012239"/>
    </source>
</evidence>
<dbReference type="GO" id="GO:0051536">
    <property type="term" value="F:iron-sulfur cluster binding"/>
    <property type="evidence" value="ECO:0007669"/>
    <property type="project" value="UniProtKB-KW"/>
</dbReference>
<evidence type="ECO:0000313" key="13">
    <source>
        <dbReference type="Proteomes" id="UP000668403"/>
    </source>
</evidence>
<comment type="similarity">
    <text evidence="2">Belongs to the class-V pyridoxal-phosphate-dependent aminotransferase family. NifS/IscS subfamily.</text>
</comment>
<evidence type="ECO:0000256" key="4">
    <source>
        <dbReference type="ARBA" id="ARBA00022679"/>
    </source>
</evidence>
<evidence type="ECO:0000256" key="1">
    <source>
        <dbReference type="ARBA" id="ARBA00001933"/>
    </source>
</evidence>
<dbReference type="InterPro" id="IPR020578">
    <property type="entry name" value="Aminotrans_V_PyrdxlP_BS"/>
</dbReference>
<dbReference type="EMBL" id="JAGFBF010000005">
    <property type="protein sequence ID" value="MBO2990707.1"/>
    <property type="molecule type" value="Genomic_DNA"/>
</dbReference>
<keyword evidence="8" id="KW-0411">Iron-sulfur</keyword>
<dbReference type="InterPro" id="IPR015421">
    <property type="entry name" value="PyrdxlP-dep_Trfase_major"/>
</dbReference>
<keyword evidence="5" id="KW-0479">Metal-binding</keyword>
<dbReference type="Gene3D" id="3.40.640.10">
    <property type="entry name" value="Type I PLP-dependent aspartate aminotransferase-like (Major domain)"/>
    <property type="match status" value="1"/>
</dbReference>
<name>A0A939QEL9_9MICO</name>
<dbReference type="InterPro" id="IPR000192">
    <property type="entry name" value="Aminotrans_V_dom"/>
</dbReference>
<dbReference type="PROSITE" id="PS00595">
    <property type="entry name" value="AA_TRANSFER_CLASS_5"/>
    <property type="match status" value="1"/>
</dbReference>
<evidence type="ECO:0000259" key="11">
    <source>
        <dbReference type="Pfam" id="PF00266"/>
    </source>
</evidence>
<dbReference type="Gene3D" id="3.90.1150.10">
    <property type="entry name" value="Aspartate Aminotransferase, domain 1"/>
    <property type="match status" value="1"/>
</dbReference>
<sequence length="406" mass="40957">MSDETFSGYLDASATAPLRPEARTAMLAVWDAGPGNASSVHSFGHRARSVVDESRAALAAALGVRPGEIVFTSGGTEANNLALIGAALASPRGRHIVTTPLEHLSVLESCRFLERVHGFEVAFAPVNDRGRVTVGGVMSLVRPDTTLVSIGLANAEIGTVQPVAEIGAALDERFAGSGTAGGGRPLLHTDAVQAAASLPVSLGALGWPGAGVDLMSVASHKFGGPQGVGALVVCAGIPIEPLLHGGGQERGARSGTENVAGIAGFAAAVTALHREGVGTRAVALAASRDALVVRVADRVPGARLTGDPSERLPGHASFVIDSVSGESVLVALDASGFAVSSGSACAAGSDEPSPVLLAVGVPPELARTAIRFSLPAPLPVTLLDRLVEVVVREVGASVLPARSERE</sequence>
<protein>
    <recommendedName>
        <fullName evidence="3">cysteine desulfurase</fullName>
        <ecNumber evidence="3">2.8.1.7</ecNumber>
    </recommendedName>
</protein>
<organism evidence="12 13">
    <name type="scientific">Leucobacter tardus</name>
    <dbReference type="NCBI Taxonomy" id="501483"/>
    <lineage>
        <taxon>Bacteria</taxon>
        <taxon>Bacillati</taxon>
        <taxon>Actinomycetota</taxon>
        <taxon>Actinomycetes</taxon>
        <taxon>Micrococcales</taxon>
        <taxon>Microbacteriaceae</taxon>
        <taxon>Leucobacter</taxon>
    </lineage>
</organism>
<comment type="cofactor">
    <cofactor evidence="1 10">
        <name>pyridoxal 5'-phosphate</name>
        <dbReference type="ChEBI" id="CHEBI:597326"/>
    </cofactor>
</comment>
<keyword evidence="4" id="KW-0808">Transferase</keyword>
<accession>A0A939QEL9</accession>
<keyword evidence="6" id="KW-0663">Pyridoxal phosphate</keyword>
<evidence type="ECO:0000256" key="5">
    <source>
        <dbReference type="ARBA" id="ARBA00022723"/>
    </source>
</evidence>
<evidence type="ECO:0000256" key="6">
    <source>
        <dbReference type="ARBA" id="ARBA00022898"/>
    </source>
</evidence>
<evidence type="ECO:0000256" key="10">
    <source>
        <dbReference type="RuleBase" id="RU004504"/>
    </source>
</evidence>
<keyword evidence="13" id="KW-1185">Reference proteome</keyword>
<comment type="catalytic activity">
    <reaction evidence="9">
        <text>(sulfur carrier)-H + L-cysteine = (sulfur carrier)-SH + L-alanine</text>
        <dbReference type="Rhea" id="RHEA:43892"/>
        <dbReference type="Rhea" id="RHEA-COMP:14737"/>
        <dbReference type="Rhea" id="RHEA-COMP:14739"/>
        <dbReference type="ChEBI" id="CHEBI:29917"/>
        <dbReference type="ChEBI" id="CHEBI:35235"/>
        <dbReference type="ChEBI" id="CHEBI:57972"/>
        <dbReference type="ChEBI" id="CHEBI:64428"/>
        <dbReference type="EC" id="2.8.1.7"/>
    </reaction>
</comment>
<evidence type="ECO:0000256" key="9">
    <source>
        <dbReference type="ARBA" id="ARBA00050776"/>
    </source>
</evidence>
<dbReference type="GO" id="GO:0046872">
    <property type="term" value="F:metal ion binding"/>
    <property type="evidence" value="ECO:0007669"/>
    <property type="project" value="UniProtKB-KW"/>
</dbReference>
<dbReference type="GO" id="GO:0031071">
    <property type="term" value="F:cysteine desulfurase activity"/>
    <property type="evidence" value="ECO:0007669"/>
    <property type="project" value="UniProtKB-EC"/>
</dbReference>
<evidence type="ECO:0000256" key="7">
    <source>
        <dbReference type="ARBA" id="ARBA00023004"/>
    </source>
</evidence>
<dbReference type="Proteomes" id="UP000668403">
    <property type="component" value="Unassembled WGS sequence"/>
</dbReference>
<comment type="caution">
    <text evidence="12">The sequence shown here is derived from an EMBL/GenBank/DDBJ whole genome shotgun (WGS) entry which is preliminary data.</text>
</comment>
<dbReference type="Pfam" id="PF00266">
    <property type="entry name" value="Aminotran_5"/>
    <property type="match status" value="1"/>
</dbReference>
<gene>
    <name evidence="12" type="ORF">J4H85_11950</name>
</gene>
<dbReference type="PIRSF" id="PIRSF005572">
    <property type="entry name" value="NifS"/>
    <property type="match status" value="1"/>
</dbReference>